<feature type="domain" description="C2H2-type" evidence="7">
    <location>
        <begin position="240"/>
        <end position="267"/>
    </location>
</feature>
<feature type="domain" description="C2H2-type" evidence="7">
    <location>
        <begin position="175"/>
        <end position="202"/>
    </location>
</feature>
<name>A0A9N9RIJ6_9DIPT</name>
<dbReference type="AlphaFoldDB" id="A0A9N9RIJ6"/>
<reference evidence="8" key="1">
    <citation type="submission" date="2022-01" db="EMBL/GenBank/DDBJ databases">
        <authorList>
            <person name="King R."/>
        </authorList>
    </citation>
    <scope>NUCLEOTIDE SEQUENCE</scope>
</reference>
<dbReference type="Pfam" id="PF00096">
    <property type="entry name" value="zf-C2H2"/>
    <property type="match status" value="3"/>
</dbReference>
<dbReference type="Gene3D" id="3.30.160.60">
    <property type="entry name" value="Classic Zinc Finger"/>
    <property type="match status" value="4"/>
</dbReference>
<dbReference type="SMART" id="SM00355">
    <property type="entry name" value="ZnF_C2H2"/>
    <property type="match status" value="9"/>
</dbReference>
<feature type="domain" description="C2H2-type" evidence="7">
    <location>
        <begin position="268"/>
        <end position="291"/>
    </location>
</feature>
<evidence type="ECO:0000256" key="2">
    <source>
        <dbReference type="ARBA" id="ARBA00022737"/>
    </source>
</evidence>
<keyword evidence="2" id="KW-0677">Repeat</keyword>
<keyword evidence="9" id="KW-1185">Reference proteome</keyword>
<feature type="region of interest" description="Disordered" evidence="6">
    <location>
        <begin position="361"/>
        <end position="387"/>
    </location>
</feature>
<dbReference type="PROSITE" id="PS00028">
    <property type="entry name" value="ZINC_FINGER_C2H2_1"/>
    <property type="match status" value="5"/>
</dbReference>
<dbReference type="Pfam" id="PF13912">
    <property type="entry name" value="zf-C2H2_6"/>
    <property type="match status" value="1"/>
</dbReference>
<reference evidence="8" key="2">
    <citation type="submission" date="2022-10" db="EMBL/GenBank/DDBJ databases">
        <authorList>
            <consortium name="ENA_rothamsted_submissions"/>
            <consortium name="culmorum"/>
            <person name="King R."/>
        </authorList>
    </citation>
    <scope>NUCLEOTIDE SEQUENCE</scope>
</reference>
<evidence type="ECO:0000259" key="7">
    <source>
        <dbReference type="PROSITE" id="PS50157"/>
    </source>
</evidence>
<protein>
    <recommendedName>
        <fullName evidence="7">C2H2-type domain-containing protein</fullName>
    </recommendedName>
</protein>
<dbReference type="OrthoDB" id="6077919at2759"/>
<feature type="compositionally biased region" description="Basic residues" evidence="6">
    <location>
        <begin position="124"/>
        <end position="134"/>
    </location>
</feature>
<proteinExistence type="predicted"/>
<feature type="region of interest" description="Disordered" evidence="6">
    <location>
        <begin position="113"/>
        <end position="138"/>
    </location>
</feature>
<sequence>MEFFVKPEPLDSEDYPRECFLCEDGQKYYNLLIKHFQQQHKDYSIHTDGPILQYCKCQESVNFQLQIITHLLSHSILHTEAFESVEDIKEDNMIESYTEEYLNDSSDYDRFERSDDEFESTPTSKRRKNRKRRSSSSTGIKIKKERNLTCKVCLKEFDNPKKYYNHTAAAHRDKFQCDKCEMQYNFKYQLRKHIEIAHLDRPRVRVNRPKKFQCDVCSMQFTELRILNEHKNIHLDLRPFVCEFCSESFHNSANLRYHRKRHLNPDGYKCPVCNESFVNQQSLRKHHLRQHVEVDLDPNRYVCEYPDCGSSFKYEDLLKQHVRKIHHRVLGEFVCEICNFVTNNKQNYFQHRRRLHDIRNRKGNRVFPSSSSATQSQMNLNIDSDFN</sequence>
<dbReference type="GO" id="GO:0008270">
    <property type="term" value="F:zinc ion binding"/>
    <property type="evidence" value="ECO:0007669"/>
    <property type="project" value="UniProtKB-KW"/>
</dbReference>
<keyword evidence="3 5" id="KW-0863">Zinc-finger</keyword>
<dbReference type="Pfam" id="PF12874">
    <property type="entry name" value="zf-met"/>
    <property type="match status" value="1"/>
</dbReference>
<feature type="domain" description="C2H2-type" evidence="7">
    <location>
        <begin position="301"/>
        <end position="326"/>
    </location>
</feature>
<evidence type="ECO:0000256" key="3">
    <source>
        <dbReference type="ARBA" id="ARBA00022771"/>
    </source>
</evidence>
<gene>
    <name evidence="8" type="ORF">CHIRRI_LOCUS721</name>
</gene>
<dbReference type="InterPro" id="IPR013087">
    <property type="entry name" value="Znf_C2H2_type"/>
</dbReference>
<keyword evidence="4" id="KW-0862">Zinc</keyword>
<evidence type="ECO:0000256" key="1">
    <source>
        <dbReference type="ARBA" id="ARBA00022723"/>
    </source>
</evidence>
<evidence type="ECO:0000256" key="4">
    <source>
        <dbReference type="ARBA" id="ARBA00022833"/>
    </source>
</evidence>
<accession>A0A9N9RIJ6</accession>
<dbReference type="PANTHER" id="PTHR24409">
    <property type="entry name" value="ZINC FINGER PROTEIN 142"/>
    <property type="match status" value="1"/>
</dbReference>
<dbReference type="EMBL" id="OU895877">
    <property type="protein sequence ID" value="CAG9797733.1"/>
    <property type="molecule type" value="Genomic_DNA"/>
</dbReference>
<dbReference type="Proteomes" id="UP001153620">
    <property type="component" value="Chromosome 1"/>
</dbReference>
<dbReference type="PROSITE" id="PS50157">
    <property type="entry name" value="ZINC_FINGER_C2H2_2"/>
    <property type="match status" value="5"/>
</dbReference>
<dbReference type="InterPro" id="IPR036236">
    <property type="entry name" value="Znf_C2H2_sf"/>
</dbReference>
<feature type="domain" description="C2H2-type" evidence="7">
    <location>
        <begin position="212"/>
        <end position="239"/>
    </location>
</feature>
<organism evidence="8 9">
    <name type="scientific">Chironomus riparius</name>
    <dbReference type="NCBI Taxonomy" id="315576"/>
    <lineage>
        <taxon>Eukaryota</taxon>
        <taxon>Metazoa</taxon>
        <taxon>Ecdysozoa</taxon>
        <taxon>Arthropoda</taxon>
        <taxon>Hexapoda</taxon>
        <taxon>Insecta</taxon>
        <taxon>Pterygota</taxon>
        <taxon>Neoptera</taxon>
        <taxon>Endopterygota</taxon>
        <taxon>Diptera</taxon>
        <taxon>Nematocera</taxon>
        <taxon>Chironomoidea</taxon>
        <taxon>Chironomidae</taxon>
        <taxon>Chironominae</taxon>
        <taxon>Chironomus</taxon>
    </lineage>
</organism>
<evidence type="ECO:0000256" key="6">
    <source>
        <dbReference type="SAM" id="MobiDB-lite"/>
    </source>
</evidence>
<evidence type="ECO:0000313" key="9">
    <source>
        <dbReference type="Proteomes" id="UP001153620"/>
    </source>
</evidence>
<dbReference type="SUPFAM" id="SSF57667">
    <property type="entry name" value="beta-beta-alpha zinc fingers"/>
    <property type="match status" value="3"/>
</dbReference>
<keyword evidence="1" id="KW-0479">Metal-binding</keyword>
<evidence type="ECO:0000256" key="5">
    <source>
        <dbReference type="PROSITE-ProRule" id="PRU00042"/>
    </source>
</evidence>
<feature type="compositionally biased region" description="Polar residues" evidence="6">
    <location>
        <begin position="367"/>
        <end position="387"/>
    </location>
</feature>
<evidence type="ECO:0000313" key="8">
    <source>
        <dbReference type="EMBL" id="CAG9797733.1"/>
    </source>
</evidence>